<evidence type="ECO:0000313" key="3">
    <source>
        <dbReference type="EMBL" id="KAK2968282.1"/>
    </source>
</evidence>
<proteinExistence type="predicted"/>
<dbReference type="AlphaFoldDB" id="A0AA88UAT2"/>
<evidence type="ECO:0000256" key="1">
    <source>
        <dbReference type="SAM" id="MobiDB-lite"/>
    </source>
</evidence>
<reference evidence="3" key="1">
    <citation type="submission" date="2022-12" db="EMBL/GenBank/DDBJ databases">
        <title>Draft genome assemblies for two species of Escallonia (Escalloniales).</title>
        <authorList>
            <person name="Chanderbali A."/>
            <person name="Dervinis C."/>
            <person name="Anghel I."/>
            <person name="Soltis D."/>
            <person name="Soltis P."/>
            <person name="Zapata F."/>
        </authorList>
    </citation>
    <scope>NUCLEOTIDE SEQUENCE</scope>
    <source>
        <strain evidence="3">UCBG92.1500</strain>
        <tissue evidence="3">Leaf</tissue>
    </source>
</reference>
<dbReference type="InterPro" id="IPR035892">
    <property type="entry name" value="C2_domain_sf"/>
</dbReference>
<dbReference type="Proteomes" id="UP001187471">
    <property type="component" value="Unassembled WGS sequence"/>
</dbReference>
<feature type="compositionally biased region" description="Polar residues" evidence="1">
    <location>
        <begin position="333"/>
        <end position="342"/>
    </location>
</feature>
<dbReference type="PANTHER" id="PTHR32246:SF152">
    <property type="entry name" value="C2 DOMAIN-CONTAINING PROTEIN"/>
    <property type="match status" value="1"/>
</dbReference>
<dbReference type="InterPro" id="IPR000008">
    <property type="entry name" value="C2_dom"/>
</dbReference>
<protein>
    <recommendedName>
        <fullName evidence="2">C2 domain-containing protein</fullName>
    </recommendedName>
</protein>
<dbReference type="InterPro" id="IPR044750">
    <property type="entry name" value="C2_SRC2/BAP"/>
</dbReference>
<accession>A0AA88UAT2</accession>
<dbReference type="SUPFAM" id="SSF49562">
    <property type="entry name" value="C2 domain (Calcium/lipid-binding domain, CaLB)"/>
    <property type="match status" value="1"/>
</dbReference>
<dbReference type="SMART" id="SM00239">
    <property type="entry name" value="C2"/>
    <property type="match status" value="1"/>
</dbReference>
<dbReference type="PANTHER" id="PTHR32246">
    <property type="entry name" value="INGRESSION PROTEIN FIC1"/>
    <property type="match status" value="1"/>
</dbReference>
<dbReference type="EMBL" id="JAVXUO010002923">
    <property type="protein sequence ID" value="KAK2968282.1"/>
    <property type="molecule type" value="Genomic_DNA"/>
</dbReference>
<dbReference type="Gene3D" id="2.60.40.150">
    <property type="entry name" value="C2 domain"/>
    <property type="match status" value="1"/>
</dbReference>
<organism evidence="3 4">
    <name type="scientific">Escallonia rubra</name>
    <dbReference type="NCBI Taxonomy" id="112253"/>
    <lineage>
        <taxon>Eukaryota</taxon>
        <taxon>Viridiplantae</taxon>
        <taxon>Streptophyta</taxon>
        <taxon>Embryophyta</taxon>
        <taxon>Tracheophyta</taxon>
        <taxon>Spermatophyta</taxon>
        <taxon>Magnoliopsida</taxon>
        <taxon>eudicotyledons</taxon>
        <taxon>Gunneridae</taxon>
        <taxon>Pentapetalae</taxon>
        <taxon>asterids</taxon>
        <taxon>campanulids</taxon>
        <taxon>Escalloniales</taxon>
        <taxon>Escalloniaceae</taxon>
        <taxon>Escallonia</taxon>
    </lineage>
</organism>
<evidence type="ECO:0000313" key="4">
    <source>
        <dbReference type="Proteomes" id="UP001187471"/>
    </source>
</evidence>
<dbReference type="CDD" id="cd04051">
    <property type="entry name" value="C2_SRC2_like"/>
    <property type="match status" value="1"/>
</dbReference>
<gene>
    <name evidence="3" type="ORF">RJ640_016214</name>
</gene>
<sequence length="342" mass="36912">MSDQIPFKLLEINVMSAQDLPPVSKMLRTYVVAWMYPDNKLTTRVDQHGHTNPTWNYKLLFRLDNNFLASDSPAVTIEIYNAAWLRDIPIGTSKLLLHNLFPHSSSRSPASRSVALQVCRPSGLLQGTVNLAVRLVDITIPAAPLSLYSELSASTAQNSSLKEDVASKQFIKQRVEGQGNDGYEEMAGDGLGSVVETKAVASNGSICSVMRPLPSEVAAGLKRGLYSTAGDEVGSSIFDDWTVAGDDQIVAAEQGSKAKVVRWQTDDELKGDPGGDKKLRLKRRSHSDGGAGLFSCFGNAYGYEFTFICGSNSGKKNRKKRLGAPGIAHEATPYSSTPNGVA</sequence>
<dbReference type="GO" id="GO:0006952">
    <property type="term" value="P:defense response"/>
    <property type="evidence" value="ECO:0007669"/>
    <property type="project" value="InterPro"/>
</dbReference>
<feature type="region of interest" description="Disordered" evidence="1">
    <location>
        <begin position="314"/>
        <end position="342"/>
    </location>
</feature>
<keyword evidence="4" id="KW-1185">Reference proteome</keyword>
<dbReference type="PROSITE" id="PS50004">
    <property type="entry name" value="C2"/>
    <property type="match status" value="1"/>
</dbReference>
<dbReference type="Pfam" id="PF00168">
    <property type="entry name" value="C2"/>
    <property type="match status" value="1"/>
</dbReference>
<evidence type="ECO:0000259" key="2">
    <source>
        <dbReference type="PROSITE" id="PS50004"/>
    </source>
</evidence>
<comment type="caution">
    <text evidence="3">The sequence shown here is derived from an EMBL/GenBank/DDBJ whole genome shotgun (WGS) entry which is preliminary data.</text>
</comment>
<feature type="domain" description="C2" evidence="2">
    <location>
        <begin position="1"/>
        <end position="110"/>
    </location>
</feature>
<name>A0AA88UAT2_9ASTE</name>